<reference evidence="1 2" key="1">
    <citation type="journal article" date="2017" name="PLoS Biol.">
        <title>The sea cucumber genome provides insights into morphological evolution and visceral regeneration.</title>
        <authorList>
            <person name="Zhang X."/>
            <person name="Sun L."/>
            <person name="Yuan J."/>
            <person name="Sun Y."/>
            <person name="Gao Y."/>
            <person name="Zhang L."/>
            <person name="Li S."/>
            <person name="Dai H."/>
            <person name="Hamel J.F."/>
            <person name="Liu C."/>
            <person name="Yu Y."/>
            <person name="Liu S."/>
            <person name="Lin W."/>
            <person name="Guo K."/>
            <person name="Jin S."/>
            <person name="Xu P."/>
            <person name="Storey K.B."/>
            <person name="Huan P."/>
            <person name="Zhang T."/>
            <person name="Zhou Y."/>
            <person name="Zhang J."/>
            <person name="Lin C."/>
            <person name="Li X."/>
            <person name="Xing L."/>
            <person name="Huo D."/>
            <person name="Sun M."/>
            <person name="Wang L."/>
            <person name="Mercier A."/>
            <person name="Li F."/>
            <person name="Yang H."/>
            <person name="Xiang J."/>
        </authorList>
    </citation>
    <scope>NUCLEOTIDE SEQUENCE [LARGE SCALE GENOMIC DNA]</scope>
    <source>
        <strain evidence="1">Shaxun</strain>
        <tissue evidence="1">Muscle</tissue>
    </source>
</reference>
<evidence type="ECO:0000313" key="1">
    <source>
        <dbReference type="EMBL" id="PIK53289.1"/>
    </source>
</evidence>
<organism evidence="1 2">
    <name type="scientific">Stichopus japonicus</name>
    <name type="common">Sea cucumber</name>
    <dbReference type="NCBI Taxonomy" id="307972"/>
    <lineage>
        <taxon>Eukaryota</taxon>
        <taxon>Metazoa</taxon>
        <taxon>Echinodermata</taxon>
        <taxon>Eleutherozoa</taxon>
        <taxon>Echinozoa</taxon>
        <taxon>Holothuroidea</taxon>
        <taxon>Aspidochirotacea</taxon>
        <taxon>Aspidochirotida</taxon>
        <taxon>Stichopodidae</taxon>
        <taxon>Apostichopus</taxon>
    </lineage>
</organism>
<name>A0A2G8KZ60_STIJA</name>
<dbReference type="EMBL" id="MRZV01000293">
    <property type="protein sequence ID" value="PIK53289.1"/>
    <property type="molecule type" value="Genomic_DNA"/>
</dbReference>
<accession>A0A2G8KZ60</accession>
<dbReference type="AlphaFoldDB" id="A0A2G8KZ60"/>
<evidence type="ECO:0000313" key="2">
    <source>
        <dbReference type="Proteomes" id="UP000230750"/>
    </source>
</evidence>
<gene>
    <name evidence="1" type="ORF">BSL78_09817</name>
</gene>
<comment type="caution">
    <text evidence="1">The sequence shown here is derived from an EMBL/GenBank/DDBJ whole genome shotgun (WGS) entry which is preliminary data.</text>
</comment>
<keyword evidence="2" id="KW-1185">Reference proteome</keyword>
<dbReference type="Proteomes" id="UP000230750">
    <property type="component" value="Unassembled WGS sequence"/>
</dbReference>
<protein>
    <submittedName>
        <fullName evidence="1">Uncharacterized protein</fullName>
    </submittedName>
</protein>
<proteinExistence type="predicted"/>
<sequence>MKVDDINIIESLCSDRLKFWSDDSQLQQNCTLQLLKNASNNDIPIFHLELLQSFSKADAGNIILCSGLQLSCPVSLKKLSIDTYEEGRELTETEVVGILMFAQQSKRMEELIHIKKVNLLVKVIRGEFDGAVERIDVIDEGEQAILITGPNDEDVLIVAPPDKGTAGSCTEHAFFKARHKQAYIGRSHLGSHGSPVSLKVMLVHELEVVFGENLLHENFDVRDGWTRVDLFRQGCTRGCDTFSMTDVGVKSGEVESTEDGCTGDLVLDIFKFPEEIWSVMDIRINLRNKRFDELVHKQGYLLGGGPIA</sequence>